<feature type="region of interest" description="Disordered" evidence="5">
    <location>
        <begin position="544"/>
        <end position="570"/>
    </location>
</feature>
<feature type="repeat" description="ANK" evidence="3">
    <location>
        <begin position="144"/>
        <end position="176"/>
    </location>
</feature>
<dbReference type="Proteomes" id="UP000886611">
    <property type="component" value="Unassembled WGS sequence"/>
</dbReference>
<dbReference type="EMBL" id="JAATIS010003638">
    <property type="protein sequence ID" value="KAG2463769.1"/>
    <property type="molecule type" value="Genomic_DNA"/>
</dbReference>
<accession>A0A8X8BQY3</accession>
<evidence type="ECO:0000256" key="1">
    <source>
        <dbReference type="ARBA" id="ARBA00022737"/>
    </source>
</evidence>
<dbReference type="PROSITE" id="PS50088">
    <property type="entry name" value="ANK_REPEAT"/>
    <property type="match status" value="4"/>
</dbReference>
<feature type="region of interest" description="Disordered" evidence="5">
    <location>
        <begin position="450"/>
        <end position="473"/>
    </location>
</feature>
<dbReference type="SMART" id="SM00248">
    <property type="entry name" value="ANK"/>
    <property type="match status" value="3"/>
</dbReference>
<feature type="non-terminal residue" evidence="6">
    <location>
        <position position="1"/>
    </location>
</feature>
<keyword evidence="3" id="KW-0040">ANK repeat</keyword>
<dbReference type="InterPro" id="IPR042420">
    <property type="entry name" value="RAI14/UACA"/>
</dbReference>
<feature type="coiled-coil region" evidence="4">
    <location>
        <begin position="195"/>
        <end position="275"/>
    </location>
</feature>
<dbReference type="Gene3D" id="1.25.40.20">
    <property type="entry name" value="Ankyrin repeat-containing domain"/>
    <property type="match status" value="2"/>
</dbReference>
<dbReference type="InterPro" id="IPR002110">
    <property type="entry name" value="Ankyrin_rpt"/>
</dbReference>
<feature type="repeat" description="ANK" evidence="3">
    <location>
        <begin position="88"/>
        <end position="113"/>
    </location>
</feature>
<feature type="repeat" description="ANK" evidence="3">
    <location>
        <begin position="55"/>
        <end position="87"/>
    </location>
</feature>
<keyword evidence="2 4" id="KW-0175">Coiled coil</keyword>
<dbReference type="SUPFAM" id="SSF48403">
    <property type="entry name" value="Ankyrin repeat"/>
    <property type="match status" value="1"/>
</dbReference>
<dbReference type="GO" id="GO:0003779">
    <property type="term" value="F:actin binding"/>
    <property type="evidence" value="ECO:0007669"/>
    <property type="project" value="InterPro"/>
</dbReference>
<dbReference type="PROSITE" id="PS50297">
    <property type="entry name" value="ANK_REP_REGION"/>
    <property type="match status" value="4"/>
</dbReference>
<dbReference type="AlphaFoldDB" id="A0A8X8BQY3"/>
<name>A0A8X8BQY3_POLSE</name>
<reference evidence="6 7" key="1">
    <citation type="journal article" date="2021" name="Cell">
        <title>Tracing the genetic footprints of vertebrate landing in non-teleost ray-finned fishes.</title>
        <authorList>
            <person name="Bi X."/>
            <person name="Wang K."/>
            <person name="Yang L."/>
            <person name="Pan H."/>
            <person name="Jiang H."/>
            <person name="Wei Q."/>
            <person name="Fang M."/>
            <person name="Yu H."/>
            <person name="Zhu C."/>
            <person name="Cai Y."/>
            <person name="He Y."/>
            <person name="Gan X."/>
            <person name="Zeng H."/>
            <person name="Yu D."/>
            <person name="Zhu Y."/>
            <person name="Jiang H."/>
            <person name="Qiu Q."/>
            <person name="Yang H."/>
            <person name="Zhang Y.E."/>
            <person name="Wang W."/>
            <person name="Zhu M."/>
            <person name="He S."/>
            <person name="Zhang G."/>
        </authorList>
    </citation>
    <scope>NUCLEOTIDE SEQUENCE [LARGE SCALE GENOMIC DNA]</scope>
    <source>
        <strain evidence="6">Bchr_013</strain>
    </source>
</reference>
<dbReference type="PANTHER" id="PTHR24129:SF2">
    <property type="entry name" value="DUF3447 DOMAIN-CONTAINING PROTEIN"/>
    <property type="match status" value="1"/>
</dbReference>
<evidence type="ECO:0000256" key="3">
    <source>
        <dbReference type="PROSITE-ProRule" id="PRU00023"/>
    </source>
</evidence>
<evidence type="ECO:0000313" key="6">
    <source>
        <dbReference type="EMBL" id="KAG2463769.1"/>
    </source>
</evidence>
<comment type="caution">
    <text evidence="6">The sequence shown here is derived from an EMBL/GenBank/DDBJ whole genome shotgun (WGS) entry which is preliminary data.</text>
</comment>
<keyword evidence="1" id="KW-0677">Repeat</keyword>
<dbReference type="InterPro" id="IPR036770">
    <property type="entry name" value="Ankyrin_rpt-contain_sf"/>
</dbReference>
<feature type="region of interest" description="Disordered" evidence="5">
    <location>
        <begin position="666"/>
        <end position="685"/>
    </location>
</feature>
<feature type="repeat" description="ANK" evidence="3">
    <location>
        <begin position="111"/>
        <end position="143"/>
    </location>
</feature>
<dbReference type="Pfam" id="PF12796">
    <property type="entry name" value="Ank_2"/>
    <property type="match status" value="1"/>
</dbReference>
<dbReference type="Pfam" id="PF13857">
    <property type="entry name" value="Ank_5"/>
    <property type="match status" value="1"/>
</dbReference>
<feature type="non-terminal residue" evidence="6">
    <location>
        <position position="914"/>
    </location>
</feature>
<organism evidence="6 7">
    <name type="scientific">Polypterus senegalus</name>
    <name type="common">Senegal bichir</name>
    <dbReference type="NCBI Taxonomy" id="55291"/>
    <lineage>
        <taxon>Eukaryota</taxon>
        <taxon>Metazoa</taxon>
        <taxon>Chordata</taxon>
        <taxon>Craniata</taxon>
        <taxon>Vertebrata</taxon>
        <taxon>Euteleostomi</taxon>
        <taxon>Actinopterygii</taxon>
        <taxon>Polypteriformes</taxon>
        <taxon>Polypteridae</taxon>
        <taxon>Polypterus</taxon>
    </lineage>
</organism>
<evidence type="ECO:0000256" key="5">
    <source>
        <dbReference type="SAM" id="MobiDB-lite"/>
    </source>
</evidence>
<proteinExistence type="predicted"/>
<evidence type="ECO:0000256" key="2">
    <source>
        <dbReference type="ARBA" id="ARBA00023054"/>
    </source>
</evidence>
<keyword evidence="7" id="KW-1185">Reference proteome</keyword>
<evidence type="ECO:0000313" key="7">
    <source>
        <dbReference type="Proteomes" id="UP000886611"/>
    </source>
</evidence>
<protein>
    <submittedName>
        <fullName evidence="6">ANR24 protein</fullName>
    </submittedName>
</protein>
<dbReference type="PANTHER" id="PTHR24129">
    <property type="entry name" value="ANKYCORBIN"/>
    <property type="match status" value="1"/>
</dbReference>
<gene>
    <name evidence="6" type="primary">Ankrd24</name>
    <name evidence="6" type="ORF">GTO96_0003336</name>
</gene>
<sequence length="914" mass="103382">MKSLKAKFKKNEVTLGHDWSKNDEKLLQAAEANNTDRLSNLLIKKGLNPLKLDPEGKSAFHVCAMRGSIDCLEILLSHGVDVTILDGAGLNALHLAAKYGHPECVKRLLQNGATPLILAAHMSRSEICGFLIEQGAKVDAQDLQGRTALMLACENDSLETVDLLLRAGADARITDHLGHSAVHYSMATGNEAGEDEEVFEEIRRLRQERARLLQKIKGLEQLCQSAQQQESRVTSLEEEVLDLCVDQLGALQEMLKLKEQENEALSAQVSELHRTVQTAGDEDTESQDSQDVDDLLEFPEKLLSRMSRTSDDDILASLQKEVDLLNQENKDLQEKVKMLETYEKDDTNMEMSSGEDFIPVTLYDSLKQEMDQLQDLYKQAQCEVTALQELGTTENAGDVATLKQEYEARIQQLEAALAEAQKNETPNVGDECLVTKYEETLTELERLREQVKKSENNSHSPNSEVLEEGKSQIRGLSEKLVEKEQMMEELERKVKELQTEMTHMVSLEEYEEMKLSLNYQLEEISRERVALAESRNTALLEIEKMKSQKNTKDEDEDEEEGQAKEEVSGTLAVASSVQEVAVLEAELKEMKNLLEETQKNVQGEKESLTKEIRDLQDQLQSQYIHKAEYEKLQSKLSTQLQESSRTLQELRDELGRAQQDNNKLLRDVDSLKRESVPKAEHLQESLEQKVQQLTKELASRDTELTKLREQKEGSVSKEENEQMRCSLQVEVNTLTARLSELTRKHEKTCTEVFQVQREALFMKSEKHAAEAQLATVEKQLSDLKAESGRVHELHKNIEESNSLVKERDRKITELSKEVFKLKEALGTLSNPLTPICKQIPAQADHHELETLKSRVGVLQGQIQVQYVEWHKNGEEMSLSTIKAVPQDQKCLMIVMAAPPCSTAGLKEVTSVDIF</sequence>
<evidence type="ECO:0000256" key="4">
    <source>
        <dbReference type="SAM" id="Coils"/>
    </source>
</evidence>